<gene>
    <name evidence="5" type="primary">pnp</name>
    <name evidence="8" type="ORF">UW44_C0002G0030</name>
</gene>
<dbReference type="SUPFAM" id="SSF54211">
    <property type="entry name" value="Ribosomal protein S5 domain 2-like"/>
    <property type="match status" value="2"/>
</dbReference>
<dbReference type="InterPro" id="IPR020568">
    <property type="entry name" value="Ribosomal_Su5_D2-typ_SF"/>
</dbReference>
<dbReference type="GO" id="GO:0000287">
    <property type="term" value="F:magnesium ion binding"/>
    <property type="evidence" value="ECO:0007669"/>
    <property type="project" value="UniProtKB-UniRule"/>
</dbReference>
<reference evidence="8 9" key="1">
    <citation type="journal article" date="2015" name="Nature">
        <title>rRNA introns, odd ribosomes, and small enigmatic genomes across a large radiation of phyla.</title>
        <authorList>
            <person name="Brown C.T."/>
            <person name="Hug L.A."/>
            <person name="Thomas B.C."/>
            <person name="Sharon I."/>
            <person name="Castelle C.J."/>
            <person name="Singh A."/>
            <person name="Wilkins M.J."/>
            <person name="Williams K.H."/>
            <person name="Banfield J.F."/>
        </authorList>
    </citation>
    <scope>NUCLEOTIDE SEQUENCE [LARGE SCALE GENOMIC DNA]</scope>
</reference>
<dbReference type="InterPro" id="IPR004087">
    <property type="entry name" value="KH_dom"/>
</dbReference>
<dbReference type="SUPFAM" id="SSF50249">
    <property type="entry name" value="Nucleic acid-binding proteins"/>
    <property type="match status" value="1"/>
</dbReference>
<dbReference type="SUPFAM" id="SSF55666">
    <property type="entry name" value="Ribonuclease PH domain 2-like"/>
    <property type="match status" value="2"/>
</dbReference>
<dbReference type="HAMAP" id="MF_01595">
    <property type="entry name" value="PNPase"/>
    <property type="match status" value="1"/>
</dbReference>
<comment type="subcellular location">
    <subcellularLocation>
        <location evidence="5">Cytoplasm</location>
    </subcellularLocation>
</comment>
<evidence type="ECO:0000256" key="2">
    <source>
        <dbReference type="ARBA" id="ARBA00022679"/>
    </source>
</evidence>
<evidence type="ECO:0000256" key="1">
    <source>
        <dbReference type="ARBA" id="ARBA00007404"/>
    </source>
</evidence>
<dbReference type="PATRIC" id="fig|1618387.3.peg.109"/>
<dbReference type="PROSITE" id="PS50126">
    <property type="entry name" value="S1"/>
    <property type="match status" value="1"/>
</dbReference>
<keyword evidence="3 5" id="KW-0548">Nucleotidyltransferase</keyword>
<accession>A0A0G1KWQ2</accession>
<evidence type="ECO:0000256" key="6">
    <source>
        <dbReference type="SAM" id="MobiDB-lite"/>
    </source>
</evidence>
<dbReference type="FunFam" id="3.30.230.70:FF:000001">
    <property type="entry name" value="Polyribonucleotide nucleotidyltransferase"/>
    <property type="match status" value="1"/>
</dbReference>
<dbReference type="EC" id="2.7.7.8" evidence="5"/>
<dbReference type="CDD" id="cd11364">
    <property type="entry name" value="RNase_PH_PNPase_2"/>
    <property type="match status" value="1"/>
</dbReference>
<protein>
    <recommendedName>
        <fullName evidence="5">Polyribonucleotide nucleotidyltransferase</fullName>
        <ecNumber evidence="5">2.7.7.8</ecNumber>
    </recommendedName>
    <alternativeName>
        <fullName evidence="5">Polynucleotide phosphorylase</fullName>
        <shortName evidence="5">PNPase</shortName>
    </alternativeName>
</protein>
<dbReference type="InterPro" id="IPR036612">
    <property type="entry name" value="KH_dom_type_1_sf"/>
</dbReference>
<dbReference type="NCBIfam" id="TIGR03591">
    <property type="entry name" value="polynuc_phos"/>
    <property type="match status" value="1"/>
</dbReference>
<dbReference type="PANTHER" id="PTHR11252:SF0">
    <property type="entry name" value="POLYRIBONUCLEOTIDE NUCLEOTIDYLTRANSFERASE 1, MITOCHONDRIAL"/>
    <property type="match status" value="1"/>
</dbReference>
<evidence type="ECO:0000259" key="7">
    <source>
        <dbReference type="PROSITE" id="PS50126"/>
    </source>
</evidence>
<evidence type="ECO:0000313" key="9">
    <source>
        <dbReference type="Proteomes" id="UP000034006"/>
    </source>
</evidence>
<dbReference type="Gene3D" id="2.40.50.140">
    <property type="entry name" value="Nucleic acid-binding proteins"/>
    <property type="match status" value="1"/>
</dbReference>
<dbReference type="InterPro" id="IPR001247">
    <property type="entry name" value="ExoRNase_PH_dom1"/>
</dbReference>
<dbReference type="InterPro" id="IPR036456">
    <property type="entry name" value="PNPase_PH_RNA-bd_sf"/>
</dbReference>
<dbReference type="Proteomes" id="UP000034006">
    <property type="component" value="Unassembled WGS sequence"/>
</dbReference>
<dbReference type="InterPro" id="IPR012162">
    <property type="entry name" value="PNPase"/>
</dbReference>
<evidence type="ECO:0000256" key="4">
    <source>
        <dbReference type="ARBA" id="ARBA00022884"/>
    </source>
</evidence>
<comment type="function">
    <text evidence="5">Involved in mRNA degradation. Catalyzes the phosphorolysis of single-stranded polyribonucleotides processively in the 3'- to 5'-direction.</text>
</comment>
<dbReference type="GO" id="GO:0006396">
    <property type="term" value="P:RNA processing"/>
    <property type="evidence" value="ECO:0007669"/>
    <property type="project" value="InterPro"/>
</dbReference>
<dbReference type="InterPro" id="IPR004088">
    <property type="entry name" value="KH_dom_type_1"/>
</dbReference>
<evidence type="ECO:0000313" key="8">
    <source>
        <dbReference type="EMBL" id="KKT52364.1"/>
    </source>
</evidence>
<dbReference type="AlphaFoldDB" id="A0A0G1KWQ2"/>
<dbReference type="GO" id="GO:0003723">
    <property type="term" value="F:RNA binding"/>
    <property type="evidence" value="ECO:0007669"/>
    <property type="project" value="UniProtKB-UniRule"/>
</dbReference>
<keyword evidence="5" id="KW-0460">Magnesium</keyword>
<dbReference type="InterPro" id="IPR003029">
    <property type="entry name" value="S1_domain"/>
</dbReference>
<evidence type="ECO:0000256" key="5">
    <source>
        <dbReference type="HAMAP-Rule" id="MF_01595"/>
    </source>
</evidence>
<keyword evidence="2 5" id="KW-0808">Transferase</keyword>
<dbReference type="PANTHER" id="PTHR11252">
    <property type="entry name" value="POLYRIBONUCLEOTIDE NUCLEOTIDYLTRANSFERASE"/>
    <property type="match status" value="1"/>
</dbReference>
<dbReference type="SUPFAM" id="SSF54791">
    <property type="entry name" value="Eukaryotic type KH-domain (KH-domain type I)"/>
    <property type="match status" value="1"/>
</dbReference>
<dbReference type="SMART" id="SM00322">
    <property type="entry name" value="KH"/>
    <property type="match status" value="1"/>
</dbReference>
<dbReference type="EMBL" id="LCIH01000002">
    <property type="protein sequence ID" value="KKT52364.1"/>
    <property type="molecule type" value="Genomic_DNA"/>
</dbReference>
<feature type="region of interest" description="Disordered" evidence="6">
    <location>
        <begin position="685"/>
        <end position="754"/>
    </location>
</feature>
<dbReference type="GO" id="GO:0005829">
    <property type="term" value="C:cytosol"/>
    <property type="evidence" value="ECO:0007669"/>
    <property type="project" value="TreeGrafter"/>
</dbReference>
<dbReference type="Pfam" id="PF01138">
    <property type="entry name" value="RNase_PH"/>
    <property type="match status" value="2"/>
</dbReference>
<dbReference type="Gene3D" id="3.30.1370.10">
    <property type="entry name" value="K Homology domain, type 1"/>
    <property type="match status" value="1"/>
</dbReference>
<feature type="compositionally biased region" description="Gly residues" evidence="6">
    <location>
        <begin position="694"/>
        <end position="720"/>
    </location>
</feature>
<proteinExistence type="inferred from homology"/>
<comment type="similarity">
    <text evidence="1 5">Belongs to the polyribonucleotide nucleotidyltransferase family.</text>
</comment>
<dbReference type="SUPFAM" id="SSF46915">
    <property type="entry name" value="Polynucleotide phosphorylase/guanosine pentaphosphate synthase (PNPase/GPSI), domain 3"/>
    <property type="match status" value="1"/>
</dbReference>
<comment type="cofactor">
    <cofactor evidence="5">
        <name>Mg(2+)</name>
        <dbReference type="ChEBI" id="CHEBI:18420"/>
    </cofactor>
</comment>
<dbReference type="Pfam" id="PF00013">
    <property type="entry name" value="KH_1"/>
    <property type="match status" value="1"/>
</dbReference>
<dbReference type="InterPro" id="IPR015847">
    <property type="entry name" value="ExoRNase_PH_dom2"/>
</dbReference>
<dbReference type="GO" id="GO:0006402">
    <property type="term" value="P:mRNA catabolic process"/>
    <property type="evidence" value="ECO:0007669"/>
    <property type="project" value="UniProtKB-UniRule"/>
</dbReference>
<sequence length="754" mass="80915">MTYPSTTIVFNGKTIIIETGRFGAQASGSVTVRCGDTIVTAAVVASKKIKEGIDYFPLSLDYQEKLYAGGVISSSRFIKREGRPSENEILTGRVIDRSLRPLFDQRSRNEVQIMASPLSIDGQEEPEILAVIAASAAVSISDYPWAGPVGAIRLGMTPDGQYIVNPTSEQKTLSPLDLVVSGPKGGISMVEAGANEVSEEKMIGALKFAQENVDIICDAIEKFAKENGKKKRTLVFSEIDPAVEKLVKDEIKNIDEILVNEAKKTGTQMAEYTASIAVAHPEINPNQINEVADGMLRTLARAGILKDGKRPDGREIEEIRKINIEVGLLPRTHGSAFFQRGLTHVLSVVTLASPAREQLIDGMKGESTKRYMHHYNMPGYASGEVGRPGTGRREIGHGALAERAIFPMLPSTDDFPYAIRVVSEVMSSNGSTSQASVCGSTLSLMDAGVPLKKPVAGVAMGLVTEGDKYVTLTDISGLEDHLGDMDFKVAGTVDGITALQMDIKVTGVNAGILVKALEQAKRGRLKLLDIMNETLSAPRPKLSQYAPRIMSTKVPQLKIGEIIGPGGKMIRQIQEDFDCEIDIQEDGRVTVTGRDQAKVDGAIAYIDSMVAEVEVGKTYEGTVVRIEAFGAFVNIIPGKDGLVHVSQVHPDTFRAMKMGDRVQVKCYEIDSMGRVNLTMLEEGESPIRAPRPEGGSGFGGGQPSGGRSFGGGGDRGGSRGGPSARRHEDRGGRPGGPSAGRAGRPSFSKFRDTR</sequence>
<dbReference type="FunFam" id="3.30.1370.10:FF:000001">
    <property type="entry name" value="Polyribonucleotide nucleotidyltransferase"/>
    <property type="match status" value="1"/>
</dbReference>
<name>A0A0G1KWQ2_9BACT</name>
<dbReference type="NCBIfam" id="NF008805">
    <property type="entry name" value="PRK11824.1"/>
    <property type="match status" value="1"/>
</dbReference>
<dbReference type="CDD" id="cd02393">
    <property type="entry name" value="KH-I_PNPase"/>
    <property type="match status" value="1"/>
</dbReference>
<keyword evidence="5" id="KW-0479">Metal-binding</keyword>
<feature type="domain" description="S1 motif" evidence="7">
    <location>
        <begin position="616"/>
        <end position="680"/>
    </location>
</feature>
<keyword evidence="4 5" id="KW-0694">RNA-binding</keyword>
<dbReference type="InterPro" id="IPR036345">
    <property type="entry name" value="ExoRNase_PH_dom2_sf"/>
</dbReference>
<dbReference type="Gene3D" id="3.30.230.70">
    <property type="entry name" value="GHMP Kinase, N-terminal domain"/>
    <property type="match status" value="2"/>
</dbReference>
<dbReference type="SMART" id="SM00316">
    <property type="entry name" value="S1"/>
    <property type="match status" value="1"/>
</dbReference>
<evidence type="ECO:0000256" key="3">
    <source>
        <dbReference type="ARBA" id="ARBA00022695"/>
    </source>
</evidence>
<comment type="caution">
    <text evidence="8">The sequence shown here is derived from an EMBL/GenBank/DDBJ whole genome shotgun (WGS) entry which is preliminary data.</text>
</comment>
<comment type="catalytic activity">
    <reaction evidence="5">
        <text>RNA(n+1) + phosphate = RNA(n) + a ribonucleoside 5'-diphosphate</text>
        <dbReference type="Rhea" id="RHEA:22096"/>
        <dbReference type="Rhea" id="RHEA-COMP:14527"/>
        <dbReference type="Rhea" id="RHEA-COMP:17342"/>
        <dbReference type="ChEBI" id="CHEBI:43474"/>
        <dbReference type="ChEBI" id="CHEBI:57930"/>
        <dbReference type="ChEBI" id="CHEBI:140395"/>
        <dbReference type="EC" id="2.7.7.8"/>
    </reaction>
</comment>
<dbReference type="InterPro" id="IPR027408">
    <property type="entry name" value="PNPase/RNase_PH_dom_sf"/>
</dbReference>
<dbReference type="GO" id="GO:0004654">
    <property type="term" value="F:polyribonucleotide nucleotidyltransferase activity"/>
    <property type="evidence" value="ECO:0007669"/>
    <property type="project" value="UniProtKB-UniRule"/>
</dbReference>
<dbReference type="STRING" id="1618387.UW44_C0002G0030"/>
<organism evidence="8 9">
    <name type="scientific">Candidatus Collierbacteria bacterium GW2011_GWB2_44_22</name>
    <dbReference type="NCBI Taxonomy" id="1618387"/>
    <lineage>
        <taxon>Bacteria</taxon>
        <taxon>Candidatus Collieribacteriota</taxon>
    </lineage>
</organism>
<dbReference type="InterPro" id="IPR012340">
    <property type="entry name" value="NA-bd_OB-fold"/>
</dbReference>
<dbReference type="GO" id="GO:0000175">
    <property type="term" value="F:3'-5'-RNA exonuclease activity"/>
    <property type="evidence" value="ECO:0007669"/>
    <property type="project" value="TreeGrafter"/>
</dbReference>
<dbReference type="Pfam" id="PF00575">
    <property type="entry name" value="S1"/>
    <property type="match status" value="1"/>
</dbReference>
<dbReference type="PROSITE" id="PS50084">
    <property type="entry name" value="KH_TYPE_1"/>
    <property type="match status" value="1"/>
</dbReference>
<feature type="binding site" evidence="5">
    <location>
        <position position="480"/>
    </location>
    <ligand>
        <name>Mg(2+)</name>
        <dbReference type="ChEBI" id="CHEBI:18420"/>
    </ligand>
</feature>
<dbReference type="PIRSF" id="PIRSF005499">
    <property type="entry name" value="PNPase"/>
    <property type="match status" value="1"/>
</dbReference>
<dbReference type="Pfam" id="PF03725">
    <property type="entry name" value="RNase_PH_C"/>
    <property type="match status" value="1"/>
</dbReference>
<keyword evidence="5" id="KW-0963">Cytoplasm</keyword>
<feature type="binding site" evidence="5">
    <location>
        <position position="486"/>
    </location>
    <ligand>
        <name>Mg(2+)</name>
        <dbReference type="ChEBI" id="CHEBI:18420"/>
    </ligand>
</feature>